<accession>A0A2M8KUX0</accession>
<dbReference type="InterPro" id="IPR000795">
    <property type="entry name" value="T_Tr_GTP-bd_dom"/>
</dbReference>
<dbReference type="GO" id="GO:0005525">
    <property type="term" value="F:GTP binding"/>
    <property type="evidence" value="ECO:0007669"/>
    <property type="project" value="UniProtKB-KW"/>
</dbReference>
<gene>
    <name evidence="7" type="ORF">COU89_01880</name>
</gene>
<dbReference type="Pfam" id="PF00009">
    <property type="entry name" value="GTP_EFTU"/>
    <property type="match status" value="1"/>
</dbReference>
<dbReference type="SUPFAM" id="SSF50447">
    <property type="entry name" value="Translation proteins"/>
    <property type="match status" value="2"/>
</dbReference>
<proteinExistence type="inferred from homology"/>
<dbReference type="InterPro" id="IPR023115">
    <property type="entry name" value="TIF_IF2_dom3"/>
</dbReference>
<evidence type="ECO:0000313" key="7">
    <source>
        <dbReference type="EMBL" id="PJE63709.1"/>
    </source>
</evidence>
<dbReference type="NCBIfam" id="TIGR00231">
    <property type="entry name" value="small_GTP"/>
    <property type="match status" value="1"/>
</dbReference>
<dbReference type="GO" id="GO:0003743">
    <property type="term" value="F:translation initiation factor activity"/>
    <property type="evidence" value="ECO:0007669"/>
    <property type="project" value="UniProtKB-KW"/>
</dbReference>
<evidence type="ECO:0000256" key="5">
    <source>
        <dbReference type="ARBA" id="ARBA00023134"/>
    </source>
</evidence>
<dbReference type="InterPro" id="IPR053905">
    <property type="entry name" value="EF-G-like_DII"/>
</dbReference>
<dbReference type="AlphaFoldDB" id="A0A2M8KUX0"/>
<dbReference type="Pfam" id="PF22042">
    <property type="entry name" value="EF-G_D2"/>
    <property type="match status" value="1"/>
</dbReference>
<sequence length="484" mass="52691">MKEVRPPVIVVVGHVDHGKTTLLDSIRKTDVAAGEAGGITQRIGAYEITTPGKRRITFIDTPGHEVFGSLRKRGVTTADIALLVIAADSSVQPQTLESLAIIREAAIPFIVVINKIDLPNALPEKVIKDLSKRNVILEGRGGDVPYIQISAKSGQGLDTLFELITLVADMHELAYDPDAPVEGFVIEVKKDKRGIIPTLIVRNGTLRVGSVVNIENQDVKIRALFNDKAVAIDSATPSMPVELLGMSKMVSAGAWVGVQPTIESLNPSQQLVISSSTTSQPTGGTEGFADQSKKFAFIIRADSYGSLEVIRERFKEYEEIQIIDSGIGEATESDIERAVAAQATILLFNARMKKDIRQKTESLGVTLFEFSLMYELLDDIDDLILALRAKREKEARKVGEGKILAIFEKGQNRIAGLRVNAGKVETGLVAEIVRGKKIVGESKVKSLYQKTEPVASVKRGEECGIVLSDSIDFSKGDMVKWYLP</sequence>
<evidence type="ECO:0000256" key="3">
    <source>
        <dbReference type="ARBA" id="ARBA00022741"/>
    </source>
</evidence>
<dbReference type="SUPFAM" id="SSF52156">
    <property type="entry name" value="Initiation factor IF2/eIF5b, domain 3"/>
    <property type="match status" value="1"/>
</dbReference>
<dbReference type="EMBL" id="PFEE01000040">
    <property type="protein sequence ID" value="PJE63709.1"/>
    <property type="molecule type" value="Genomic_DNA"/>
</dbReference>
<evidence type="ECO:0000256" key="4">
    <source>
        <dbReference type="ARBA" id="ARBA00022917"/>
    </source>
</evidence>
<comment type="caution">
    <text evidence="7">The sequence shown here is derived from an EMBL/GenBank/DDBJ whole genome shotgun (WGS) entry which is preliminary data.</text>
</comment>
<dbReference type="InterPro" id="IPR015760">
    <property type="entry name" value="TIF_IF2"/>
</dbReference>
<dbReference type="PROSITE" id="PS51722">
    <property type="entry name" value="G_TR_2"/>
    <property type="match status" value="1"/>
</dbReference>
<comment type="similarity">
    <text evidence="1">Belongs to the TRAFAC class translation factor GTPase superfamily. Classic translation factor GTPase family. IF-2 subfamily.</text>
</comment>
<dbReference type="InterPro" id="IPR036925">
    <property type="entry name" value="TIF_IF2_dom3_sf"/>
</dbReference>
<dbReference type="SUPFAM" id="SSF52540">
    <property type="entry name" value="P-loop containing nucleoside triphosphate hydrolases"/>
    <property type="match status" value="1"/>
</dbReference>
<keyword evidence="4" id="KW-0648">Protein biosynthesis</keyword>
<keyword evidence="3" id="KW-0547">Nucleotide-binding</keyword>
<dbReference type="Gene3D" id="2.40.30.10">
    <property type="entry name" value="Translation factors"/>
    <property type="match status" value="2"/>
</dbReference>
<dbReference type="CDD" id="cd01887">
    <property type="entry name" value="IF2_eIF5B"/>
    <property type="match status" value="1"/>
</dbReference>
<evidence type="ECO:0000259" key="6">
    <source>
        <dbReference type="PROSITE" id="PS51722"/>
    </source>
</evidence>
<organism evidence="7 8">
    <name type="scientific">Candidatus Roizmanbacteria bacterium CG10_big_fil_rev_8_21_14_0_10_45_7</name>
    <dbReference type="NCBI Taxonomy" id="1974854"/>
    <lineage>
        <taxon>Bacteria</taxon>
        <taxon>Candidatus Roizmaniibacteriota</taxon>
    </lineage>
</organism>
<dbReference type="InterPro" id="IPR005225">
    <property type="entry name" value="Small_GTP-bd"/>
</dbReference>
<dbReference type="PANTHER" id="PTHR43381:SF4">
    <property type="entry name" value="EUKARYOTIC TRANSLATION INITIATION FACTOR 5B"/>
    <property type="match status" value="1"/>
</dbReference>
<evidence type="ECO:0000313" key="8">
    <source>
        <dbReference type="Proteomes" id="UP000231569"/>
    </source>
</evidence>
<dbReference type="GO" id="GO:0003924">
    <property type="term" value="F:GTPase activity"/>
    <property type="evidence" value="ECO:0007669"/>
    <property type="project" value="InterPro"/>
</dbReference>
<dbReference type="GO" id="GO:0005737">
    <property type="term" value="C:cytoplasm"/>
    <property type="evidence" value="ECO:0007669"/>
    <property type="project" value="TreeGrafter"/>
</dbReference>
<dbReference type="InterPro" id="IPR009000">
    <property type="entry name" value="Transl_B-barrel_sf"/>
</dbReference>
<dbReference type="PANTHER" id="PTHR43381">
    <property type="entry name" value="TRANSLATION INITIATION FACTOR IF-2-RELATED"/>
    <property type="match status" value="1"/>
</dbReference>
<dbReference type="InterPro" id="IPR001806">
    <property type="entry name" value="Small_GTPase"/>
</dbReference>
<dbReference type="SMART" id="SM00174">
    <property type="entry name" value="RHO"/>
    <property type="match status" value="1"/>
</dbReference>
<keyword evidence="2" id="KW-0396">Initiation factor</keyword>
<dbReference type="FunFam" id="3.40.50.10050:FF:000001">
    <property type="entry name" value="Translation initiation factor IF-2"/>
    <property type="match status" value="1"/>
</dbReference>
<name>A0A2M8KUX0_9BACT</name>
<reference evidence="8" key="1">
    <citation type="submission" date="2017-09" db="EMBL/GenBank/DDBJ databases">
        <title>Depth-based differentiation of microbial function through sediment-hosted aquifers and enrichment of novel symbionts in the deep terrestrial subsurface.</title>
        <authorList>
            <person name="Probst A.J."/>
            <person name="Ladd B."/>
            <person name="Jarett J.K."/>
            <person name="Geller-Mcgrath D.E."/>
            <person name="Sieber C.M.K."/>
            <person name="Emerson J.B."/>
            <person name="Anantharaman K."/>
            <person name="Thomas B.C."/>
            <person name="Malmstrom R."/>
            <person name="Stieglmeier M."/>
            <person name="Klingl A."/>
            <person name="Woyke T."/>
            <person name="Ryan C.M."/>
            <person name="Banfield J.F."/>
        </authorList>
    </citation>
    <scope>NUCLEOTIDE SEQUENCE [LARGE SCALE GENOMIC DNA]</scope>
</reference>
<evidence type="ECO:0000256" key="1">
    <source>
        <dbReference type="ARBA" id="ARBA00007733"/>
    </source>
</evidence>
<dbReference type="Gene3D" id="3.40.50.10050">
    <property type="entry name" value="Translation initiation factor IF- 2, domain 3"/>
    <property type="match status" value="1"/>
</dbReference>
<dbReference type="Proteomes" id="UP000231569">
    <property type="component" value="Unassembled WGS sequence"/>
</dbReference>
<evidence type="ECO:0000256" key="2">
    <source>
        <dbReference type="ARBA" id="ARBA00022540"/>
    </source>
</evidence>
<dbReference type="PRINTS" id="PR00328">
    <property type="entry name" value="SAR1GTPBP"/>
</dbReference>
<protein>
    <recommendedName>
        <fullName evidence="6">Tr-type G domain-containing protein</fullName>
    </recommendedName>
</protein>
<feature type="domain" description="Tr-type G" evidence="6">
    <location>
        <begin position="4"/>
        <end position="174"/>
    </location>
</feature>
<dbReference type="InterPro" id="IPR027417">
    <property type="entry name" value="P-loop_NTPase"/>
</dbReference>
<dbReference type="InterPro" id="IPR006689">
    <property type="entry name" value="Small_GTPase_ARF/SAR"/>
</dbReference>
<dbReference type="Gene3D" id="3.40.50.300">
    <property type="entry name" value="P-loop containing nucleotide triphosphate hydrolases"/>
    <property type="match status" value="1"/>
</dbReference>
<dbReference type="FunFam" id="3.40.50.300:FF:000019">
    <property type="entry name" value="Translation initiation factor IF-2"/>
    <property type="match status" value="1"/>
</dbReference>
<dbReference type="Pfam" id="PF11987">
    <property type="entry name" value="IF-2"/>
    <property type="match status" value="1"/>
</dbReference>
<keyword evidence="5" id="KW-0342">GTP-binding</keyword>